<evidence type="ECO:0000256" key="1">
    <source>
        <dbReference type="SAM" id="MobiDB-lite"/>
    </source>
</evidence>
<protein>
    <submittedName>
        <fullName evidence="2">Uncharacterized protein</fullName>
    </submittedName>
</protein>
<accession>A0A4R2B210</accession>
<evidence type="ECO:0000313" key="3">
    <source>
        <dbReference type="Proteomes" id="UP000295689"/>
    </source>
</evidence>
<reference evidence="2 3" key="1">
    <citation type="journal article" date="2015" name="Stand. Genomic Sci.">
        <title>Genomic Encyclopedia of Bacterial and Archaeal Type Strains, Phase III: the genomes of soil and plant-associated and newly described type strains.</title>
        <authorList>
            <person name="Whitman W.B."/>
            <person name="Woyke T."/>
            <person name="Klenk H.P."/>
            <person name="Zhou Y."/>
            <person name="Lilburn T.G."/>
            <person name="Beck B.J."/>
            <person name="De Vos P."/>
            <person name="Vandamme P."/>
            <person name="Eisen J.A."/>
            <person name="Garrity G."/>
            <person name="Hugenholtz P."/>
            <person name="Kyrpides N.C."/>
        </authorList>
    </citation>
    <scope>NUCLEOTIDE SEQUENCE [LARGE SCALE GENOMIC DNA]</scope>
    <source>
        <strain evidence="2 3">CV53</strain>
    </source>
</reference>
<dbReference type="RefSeq" id="WP_258236017.1">
    <property type="nucleotide sequence ID" value="NZ_JABUHM010000012.1"/>
</dbReference>
<name>A0A4R2B210_9BACI</name>
<evidence type="ECO:0000313" key="2">
    <source>
        <dbReference type="EMBL" id="TCN20517.1"/>
    </source>
</evidence>
<dbReference type="AlphaFoldDB" id="A0A4R2B210"/>
<proteinExistence type="predicted"/>
<keyword evidence="3" id="KW-1185">Reference proteome</keyword>
<dbReference type="EMBL" id="SLVV01000014">
    <property type="protein sequence ID" value="TCN20517.1"/>
    <property type="molecule type" value="Genomic_DNA"/>
</dbReference>
<gene>
    <name evidence="2" type="ORF">EV146_114137</name>
</gene>
<sequence>MPGNENKKQQTKGDNRNQDKNNKKDTMNSEKIRYEHADDIYK</sequence>
<feature type="region of interest" description="Disordered" evidence="1">
    <location>
        <begin position="1"/>
        <end position="42"/>
    </location>
</feature>
<comment type="caution">
    <text evidence="2">The sequence shown here is derived from an EMBL/GenBank/DDBJ whole genome shotgun (WGS) entry which is preliminary data.</text>
</comment>
<dbReference type="Proteomes" id="UP000295689">
    <property type="component" value="Unassembled WGS sequence"/>
</dbReference>
<organism evidence="2 3">
    <name type="scientific">Mesobacillus foraminis</name>
    <dbReference type="NCBI Taxonomy" id="279826"/>
    <lineage>
        <taxon>Bacteria</taxon>
        <taxon>Bacillati</taxon>
        <taxon>Bacillota</taxon>
        <taxon>Bacilli</taxon>
        <taxon>Bacillales</taxon>
        <taxon>Bacillaceae</taxon>
        <taxon>Mesobacillus</taxon>
    </lineage>
</organism>